<dbReference type="InterPro" id="IPR004791">
    <property type="entry name" value="UvrC"/>
</dbReference>
<dbReference type="Gene3D" id="4.10.860.10">
    <property type="entry name" value="UVR domain"/>
    <property type="match status" value="1"/>
</dbReference>
<keyword evidence="5 6" id="KW-0234">DNA repair</keyword>
<dbReference type="PROSITE" id="PS50151">
    <property type="entry name" value="UVR"/>
    <property type="match status" value="1"/>
</dbReference>
<dbReference type="GO" id="GO:0005737">
    <property type="term" value="C:cytoplasm"/>
    <property type="evidence" value="ECO:0007669"/>
    <property type="project" value="UniProtKB-SubCell"/>
</dbReference>
<comment type="subcellular location">
    <subcellularLocation>
        <location evidence="6">Cytoplasm</location>
    </subcellularLocation>
</comment>
<evidence type="ECO:0000256" key="6">
    <source>
        <dbReference type="HAMAP-Rule" id="MF_00203"/>
    </source>
</evidence>
<dbReference type="NCBIfam" id="TIGR00194">
    <property type="entry name" value="uvrC"/>
    <property type="match status" value="1"/>
</dbReference>
<dbReference type="Gene3D" id="3.40.1440.10">
    <property type="entry name" value="GIY-YIG endonuclease"/>
    <property type="match status" value="1"/>
</dbReference>
<dbReference type="InterPro" id="IPR047296">
    <property type="entry name" value="GIY-YIG_UvrC_Cho"/>
</dbReference>
<dbReference type="PROSITE" id="PS50165">
    <property type="entry name" value="UVRC"/>
    <property type="match status" value="1"/>
</dbReference>
<dbReference type="GO" id="GO:0006289">
    <property type="term" value="P:nucleotide-excision repair"/>
    <property type="evidence" value="ECO:0007669"/>
    <property type="project" value="UniProtKB-UniRule"/>
</dbReference>
<dbReference type="GO" id="GO:0009381">
    <property type="term" value="F:excinuclease ABC activity"/>
    <property type="evidence" value="ECO:0007669"/>
    <property type="project" value="UniProtKB-UniRule"/>
</dbReference>
<dbReference type="Pfam" id="PF01541">
    <property type="entry name" value="GIY-YIG"/>
    <property type="match status" value="1"/>
</dbReference>
<dbReference type="Gene3D" id="3.30.420.340">
    <property type="entry name" value="UvrC, RNAse H endonuclease domain"/>
    <property type="match status" value="1"/>
</dbReference>
<keyword evidence="3 6" id="KW-0228">DNA excision</keyword>
<dbReference type="InterPro" id="IPR000305">
    <property type="entry name" value="GIY-YIG_endonuc"/>
</dbReference>
<evidence type="ECO:0000259" key="9">
    <source>
        <dbReference type="PROSITE" id="PS50165"/>
    </source>
</evidence>
<evidence type="ECO:0000256" key="3">
    <source>
        <dbReference type="ARBA" id="ARBA00022769"/>
    </source>
</evidence>
<feature type="domain" description="GIY-YIG" evidence="8">
    <location>
        <begin position="18"/>
        <end position="97"/>
    </location>
</feature>
<dbReference type="InterPro" id="IPR010994">
    <property type="entry name" value="RuvA_2-like"/>
</dbReference>
<keyword evidence="2 6" id="KW-0227">DNA damage</keyword>
<dbReference type="GO" id="GO:0003677">
    <property type="term" value="F:DNA binding"/>
    <property type="evidence" value="ECO:0007669"/>
    <property type="project" value="UniProtKB-UniRule"/>
</dbReference>
<dbReference type="InterPro" id="IPR036876">
    <property type="entry name" value="UVR_dom_sf"/>
</dbReference>
<gene>
    <name evidence="6" type="primary">uvrC</name>
    <name evidence="10" type="ORF">BCB69_03710</name>
</gene>
<dbReference type="InterPro" id="IPR001943">
    <property type="entry name" value="UVR_dom"/>
</dbReference>
<dbReference type="FunFam" id="3.40.1440.10:FF:000001">
    <property type="entry name" value="UvrABC system protein C"/>
    <property type="match status" value="1"/>
</dbReference>
<dbReference type="InterPro" id="IPR001162">
    <property type="entry name" value="UvrC_RNase_H_dom"/>
</dbReference>
<dbReference type="PANTHER" id="PTHR30562">
    <property type="entry name" value="UVRC/OXIDOREDUCTASE"/>
    <property type="match status" value="1"/>
</dbReference>
<evidence type="ECO:0000313" key="10">
    <source>
        <dbReference type="EMBL" id="AOH39145.1"/>
    </source>
</evidence>
<organism evidence="10 11">
    <name type="scientific">Dialister pneumosintes</name>
    <dbReference type="NCBI Taxonomy" id="39950"/>
    <lineage>
        <taxon>Bacteria</taxon>
        <taxon>Bacillati</taxon>
        <taxon>Bacillota</taxon>
        <taxon>Negativicutes</taxon>
        <taxon>Veillonellales</taxon>
        <taxon>Veillonellaceae</taxon>
        <taxon>Dialister</taxon>
    </lineage>
</organism>
<dbReference type="PROSITE" id="PS50164">
    <property type="entry name" value="GIY_YIG"/>
    <property type="match status" value="1"/>
</dbReference>
<dbReference type="GO" id="GO:0009432">
    <property type="term" value="P:SOS response"/>
    <property type="evidence" value="ECO:0007669"/>
    <property type="project" value="UniProtKB-UniRule"/>
</dbReference>
<evidence type="ECO:0000256" key="2">
    <source>
        <dbReference type="ARBA" id="ARBA00022763"/>
    </source>
</evidence>
<dbReference type="STRING" id="39950.BCB69_03710"/>
<dbReference type="SMART" id="SM00465">
    <property type="entry name" value="GIYc"/>
    <property type="match status" value="1"/>
</dbReference>
<keyword evidence="1 6" id="KW-0963">Cytoplasm</keyword>
<dbReference type="KEGG" id="dpn:BCB69_03710"/>
<comment type="subunit">
    <text evidence="6">Interacts with UvrB in an incision complex.</text>
</comment>
<keyword evidence="4 6" id="KW-0267">Excision nuclease</keyword>
<dbReference type="InterPro" id="IPR038476">
    <property type="entry name" value="UvrC_RNase_H_dom_sf"/>
</dbReference>
<dbReference type="Pfam" id="PF14520">
    <property type="entry name" value="HHH_5"/>
    <property type="match status" value="1"/>
</dbReference>
<keyword evidence="6" id="KW-0742">SOS response</keyword>
<reference evidence="11" key="1">
    <citation type="submission" date="2016-08" db="EMBL/GenBank/DDBJ databases">
        <authorList>
            <person name="Holder M.E."/>
            <person name="Ajami N.J."/>
            <person name="Petrosino J.F."/>
        </authorList>
    </citation>
    <scope>NUCLEOTIDE SEQUENCE [LARGE SCALE GENOMIC DNA]</scope>
    <source>
        <strain evidence="11">F0677</strain>
    </source>
</reference>
<evidence type="ECO:0000256" key="5">
    <source>
        <dbReference type="ARBA" id="ARBA00023204"/>
    </source>
</evidence>
<dbReference type="CDD" id="cd10434">
    <property type="entry name" value="GIY-YIG_UvrC_Cho"/>
    <property type="match status" value="1"/>
</dbReference>
<evidence type="ECO:0000259" key="8">
    <source>
        <dbReference type="PROSITE" id="PS50164"/>
    </source>
</evidence>
<dbReference type="AlphaFoldDB" id="A0A1B3WDZ7"/>
<dbReference type="HAMAP" id="MF_00203">
    <property type="entry name" value="UvrC"/>
    <property type="match status" value="1"/>
</dbReference>
<proteinExistence type="inferred from homology"/>
<feature type="domain" description="UVR" evidence="7">
    <location>
        <begin position="204"/>
        <end position="239"/>
    </location>
</feature>
<dbReference type="Gene3D" id="1.10.150.20">
    <property type="entry name" value="5' to 3' exonuclease, C-terminal subdomain"/>
    <property type="match status" value="1"/>
</dbReference>
<dbReference type="SUPFAM" id="SSF46600">
    <property type="entry name" value="C-terminal UvrC-binding domain of UvrB"/>
    <property type="match status" value="1"/>
</dbReference>
<evidence type="ECO:0000256" key="1">
    <source>
        <dbReference type="ARBA" id="ARBA00022490"/>
    </source>
</evidence>
<dbReference type="InterPro" id="IPR050066">
    <property type="entry name" value="UvrABC_protein_C"/>
</dbReference>
<dbReference type="Pfam" id="PF08459">
    <property type="entry name" value="UvrC_RNaseH_dom"/>
    <property type="match status" value="1"/>
</dbReference>
<evidence type="ECO:0000259" key="7">
    <source>
        <dbReference type="PROSITE" id="PS50151"/>
    </source>
</evidence>
<sequence length="627" mass="72547">MEMDVNDKIRAKVETLPTTPGVYRWIDKNGKVIYVGKAVNLRNRVRSYIRVDKNRSPKVAAMLRHADDLDITMTKTEMEALILECNLIKELHPKYNISLRDDKTYPYVKITHEKWPRIFVTRNVRRNDAATYYGPFTDVGGLRKALRFIERRFPIRTCRSMKVDRPCLQYHLGLCTAPCCNKVSHEQYMADVEAICDIFEGKNTSLIQDLEKEMLVASADMAYEKAALLRDQLVAVKSIQQKQNIVAKEGEFDVIGLARDGEHAGIEIFYVRYGKMIGKENFNIPESQSESNETIISAFIKDFYGGNSLQIPKSILVPFLPLDADLLENWISGKRGSQVSIVVPERGFKRRIKDMAQENAEKYIKDKKLQWTYQDAREQGALKKLQKLLSLPRLPERMECFDISHNQGAETTGSMVVFEHGRPAKREYRKFKLQITQGKPDDFKSMAEVMQRRYGKEKSWTMPDLIVLDGGLGQMNAALPVIRGCGVDAPVIGLAKRMEEIYIEESDTPILLDVHEPALQLLQHIRDEAHRFVISYHRNWMRKRNTGSILEHIEGIGPVRRKALWRAFRSLDDMKKASIDELLQVQGMNRKVAENIYNFFRLRKDKKQMIIYETERNDRKDDKKSHI</sequence>
<evidence type="ECO:0000256" key="4">
    <source>
        <dbReference type="ARBA" id="ARBA00022881"/>
    </source>
</evidence>
<name>A0A1B3WDZ7_9FIRM</name>
<dbReference type="Pfam" id="PF02151">
    <property type="entry name" value="UVR"/>
    <property type="match status" value="1"/>
</dbReference>
<feature type="domain" description="UvrC family homology region profile" evidence="9">
    <location>
        <begin position="254"/>
        <end position="482"/>
    </location>
</feature>
<comment type="similarity">
    <text evidence="6">Belongs to the UvrC family.</text>
</comment>
<dbReference type="Proteomes" id="UP000094757">
    <property type="component" value="Chromosome"/>
</dbReference>
<dbReference type="GO" id="GO:0009380">
    <property type="term" value="C:excinuclease repair complex"/>
    <property type="evidence" value="ECO:0007669"/>
    <property type="project" value="InterPro"/>
</dbReference>
<accession>A0A1B3WDZ7</accession>
<dbReference type="InterPro" id="IPR035901">
    <property type="entry name" value="GIY-YIG_endonuc_sf"/>
</dbReference>
<evidence type="ECO:0000313" key="11">
    <source>
        <dbReference type="Proteomes" id="UP000094757"/>
    </source>
</evidence>
<dbReference type="SUPFAM" id="SSF82771">
    <property type="entry name" value="GIY-YIG endonuclease"/>
    <property type="match status" value="1"/>
</dbReference>
<dbReference type="SUPFAM" id="SSF47781">
    <property type="entry name" value="RuvA domain 2-like"/>
    <property type="match status" value="1"/>
</dbReference>
<comment type="function">
    <text evidence="6">The UvrABC repair system catalyzes the recognition and processing of DNA lesions. UvrC both incises the 5' and 3' sides of the lesion. The N-terminal half is responsible for the 3' incision and the C-terminal half is responsible for the 5' incision.</text>
</comment>
<dbReference type="EMBL" id="CP017037">
    <property type="protein sequence ID" value="AOH39145.1"/>
    <property type="molecule type" value="Genomic_DNA"/>
</dbReference>
<protein>
    <recommendedName>
        <fullName evidence="6">UvrABC system protein C</fullName>
        <shortName evidence="6">Protein UvrC</shortName>
    </recommendedName>
    <alternativeName>
        <fullName evidence="6">Excinuclease ABC subunit C</fullName>
    </alternativeName>
</protein>
<dbReference type="NCBIfam" id="NF001824">
    <property type="entry name" value="PRK00558.1-5"/>
    <property type="match status" value="1"/>
</dbReference>
<dbReference type="PANTHER" id="PTHR30562:SF1">
    <property type="entry name" value="UVRABC SYSTEM PROTEIN C"/>
    <property type="match status" value="1"/>
</dbReference>
<dbReference type="Pfam" id="PF22920">
    <property type="entry name" value="UvrC_RNaseH"/>
    <property type="match status" value="1"/>
</dbReference>